<evidence type="ECO:0000256" key="6">
    <source>
        <dbReference type="ARBA" id="ARBA00022692"/>
    </source>
</evidence>
<dbReference type="InterPro" id="IPR003752">
    <property type="entry name" value="DiS_bond_form_DsbB/BdbC"/>
</dbReference>
<gene>
    <name evidence="14" type="primary">dsbB</name>
    <name evidence="16" type="ORF">SAMN02745664_102107</name>
</gene>
<comment type="caution">
    <text evidence="14">Lacks conserved residue(s) required for the propagation of feature annotation.</text>
</comment>
<keyword evidence="7 14" id="KW-0249">Electron transport</keyword>
<keyword evidence="5" id="KW-0997">Cell inner membrane</keyword>
<keyword evidence="8 14" id="KW-1133">Transmembrane helix</keyword>
<evidence type="ECO:0000256" key="15">
    <source>
        <dbReference type="SAM" id="Phobius"/>
    </source>
</evidence>
<keyword evidence="13 14" id="KW-0676">Redox-active center</keyword>
<dbReference type="STRING" id="34061.B0189_03190"/>
<evidence type="ECO:0000256" key="9">
    <source>
        <dbReference type="ARBA" id="ARBA00023002"/>
    </source>
</evidence>
<dbReference type="AlphaFoldDB" id="A0A1N7DTM6"/>
<evidence type="ECO:0000256" key="12">
    <source>
        <dbReference type="ARBA" id="ARBA00023186"/>
    </source>
</evidence>
<dbReference type="InterPro" id="IPR023380">
    <property type="entry name" value="DsbB-like_sf"/>
</dbReference>
<evidence type="ECO:0000256" key="7">
    <source>
        <dbReference type="ARBA" id="ARBA00022982"/>
    </source>
</evidence>
<dbReference type="PANTHER" id="PTHR36570:SF3">
    <property type="entry name" value="DISULFIDE BOND FORMATION PROTEIN B"/>
    <property type="match status" value="1"/>
</dbReference>
<evidence type="ECO:0000256" key="11">
    <source>
        <dbReference type="ARBA" id="ARBA00023157"/>
    </source>
</evidence>
<evidence type="ECO:0000256" key="10">
    <source>
        <dbReference type="ARBA" id="ARBA00023136"/>
    </source>
</evidence>
<dbReference type="GO" id="GO:0005886">
    <property type="term" value="C:plasma membrane"/>
    <property type="evidence" value="ECO:0007669"/>
    <property type="project" value="UniProtKB-SubCell"/>
</dbReference>
<dbReference type="RefSeq" id="WP_076554596.1">
    <property type="nucleotide sequence ID" value="NZ_FTNU01000002.1"/>
</dbReference>
<keyword evidence="17" id="KW-1185">Reference proteome</keyword>
<evidence type="ECO:0000256" key="4">
    <source>
        <dbReference type="ARBA" id="ARBA00022475"/>
    </source>
</evidence>
<evidence type="ECO:0000256" key="8">
    <source>
        <dbReference type="ARBA" id="ARBA00022989"/>
    </source>
</evidence>
<keyword evidence="12 14" id="KW-0143">Chaperone</keyword>
<feature type="topological domain" description="Periplasmic" evidence="14">
    <location>
        <begin position="28"/>
        <end position="45"/>
    </location>
</feature>
<keyword evidence="9 14" id="KW-0560">Oxidoreductase</keyword>
<feature type="transmembrane region" description="Helical" evidence="15">
    <location>
        <begin position="41"/>
        <end position="60"/>
    </location>
</feature>
<dbReference type="HAMAP" id="MF_00286">
    <property type="entry name" value="DsbB"/>
    <property type="match status" value="1"/>
</dbReference>
<keyword evidence="3 14" id="KW-0813">Transport</keyword>
<dbReference type="GO" id="GO:0006457">
    <property type="term" value="P:protein folding"/>
    <property type="evidence" value="ECO:0007669"/>
    <property type="project" value="InterPro"/>
</dbReference>
<comment type="function">
    <text evidence="14">Required for disulfide bond formation in some periplasmic proteins. Acts by oxidizing the DsbA protein.</text>
</comment>
<feature type="transmembrane region" description="Helical" evidence="15">
    <location>
        <begin position="9"/>
        <end position="29"/>
    </location>
</feature>
<evidence type="ECO:0000256" key="2">
    <source>
        <dbReference type="ARBA" id="ARBA00008823"/>
    </source>
</evidence>
<dbReference type="InterPro" id="IPR022920">
    <property type="entry name" value="Disulphide_bond_form_DsbB"/>
</dbReference>
<comment type="subcellular location">
    <subcellularLocation>
        <location evidence="1">Cell inner membrane</location>
        <topology evidence="1">Multi-pass membrane protein</topology>
    </subcellularLocation>
    <subcellularLocation>
        <location evidence="14">Cell membrane</location>
        <topology evidence="14">Multi-pass membrane protein</topology>
    </subcellularLocation>
</comment>
<comment type="similarity">
    <text evidence="2 14">Belongs to the DsbB family.</text>
</comment>
<keyword evidence="4 14" id="KW-1003">Cell membrane</keyword>
<keyword evidence="11 14" id="KW-1015">Disulfide bond</keyword>
<organism evidence="16 17">
    <name type="scientific">Moraxella cuniculi DSM 21768</name>
    <dbReference type="NCBI Taxonomy" id="1122245"/>
    <lineage>
        <taxon>Bacteria</taxon>
        <taxon>Pseudomonadati</taxon>
        <taxon>Pseudomonadota</taxon>
        <taxon>Gammaproteobacteria</taxon>
        <taxon>Moraxellales</taxon>
        <taxon>Moraxellaceae</taxon>
        <taxon>Moraxella</taxon>
    </lineage>
</organism>
<feature type="disulfide bond" description="Redox-active" evidence="14">
    <location>
        <begin position="37"/>
        <end position="40"/>
    </location>
</feature>
<keyword evidence="6 14" id="KW-0812">Transmembrane</keyword>
<dbReference type="EMBL" id="FTNU01000002">
    <property type="protein sequence ID" value="SIR79197.1"/>
    <property type="molecule type" value="Genomic_DNA"/>
</dbReference>
<evidence type="ECO:0000256" key="13">
    <source>
        <dbReference type="ARBA" id="ARBA00023284"/>
    </source>
</evidence>
<evidence type="ECO:0000313" key="16">
    <source>
        <dbReference type="EMBL" id="SIR79197.1"/>
    </source>
</evidence>
<feature type="transmembrane region" description="Helical" evidence="15">
    <location>
        <begin position="69"/>
        <end position="87"/>
    </location>
</feature>
<dbReference type="SUPFAM" id="SSF158442">
    <property type="entry name" value="DsbB-like"/>
    <property type="match status" value="1"/>
</dbReference>
<sequence>MNTFNYRTINLLLVIIMVAASIFAIGFLQKYLMLEPCSLCIFQRIGLWTMGAFALLAVLFNPKNFTARLLLWLGSLAGTLWGGGVAARHTWLHYVPSAEPPACGPGLEYWVQTLPLSDVLTTVLTANGDCSVIDWTFMGLSIPAQTLILFVVIFVIQLILLKKIINKQP</sequence>
<dbReference type="Pfam" id="PF02600">
    <property type="entry name" value="DsbB"/>
    <property type="match status" value="1"/>
</dbReference>
<feature type="topological domain" description="Cytoplasmic" evidence="14">
    <location>
        <begin position="164"/>
        <end position="169"/>
    </location>
</feature>
<feature type="transmembrane region" description="Helical" evidence="15">
    <location>
        <begin position="142"/>
        <end position="161"/>
    </location>
</feature>
<dbReference type="InterPro" id="IPR050183">
    <property type="entry name" value="DsbB"/>
</dbReference>
<evidence type="ECO:0000256" key="3">
    <source>
        <dbReference type="ARBA" id="ARBA00022448"/>
    </source>
</evidence>
<name>A0A1N7DTM6_9GAMM</name>
<evidence type="ECO:0000256" key="14">
    <source>
        <dbReference type="HAMAP-Rule" id="MF_00286"/>
    </source>
</evidence>
<evidence type="ECO:0000313" key="17">
    <source>
        <dbReference type="Proteomes" id="UP000187495"/>
    </source>
</evidence>
<accession>A0A1N7DTM6</accession>
<dbReference type="Proteomes" id="UP000187495">
    <property type="component" value="Unassembled WGS sequence"/>
</dbReference>
<evidence type="ECO:0000256" key="1">
    <source>
        <dbReference type="ARBA" id="ARBA00004429"/>
    </source>
</evidence>
<dbReference type="Gene3D" id="1.20.1550.10">
    <property type="entry name" value="DsbB-like"/>
    <property type="match status" value="1"/>
</dbReference>
<keyword evidence="10 14" id="KW-0472">Membrane</keyword>
<dbReference type="GO" id="GO:0015035">
    <property type="term" value="F:protein-disulfide reductase activity"/>
    <property type="evidence" value="ECO:0007669"/>
    <property type="project" value="UniProtKB-UniRule"/>
</dbReference>
<proteinExistence type="inferred from homology"/>
<dbReference type="PANTHER" id="PTHR36570">
    <property type="entry name" value="DISULFIDE BOND FORMATION PROTEIN B"/>
    <property type="match status" value="1"/>
</dbReference>
<dbReference type="GO" id="GO:0009055">
    <property type="term" value="F:electron transfer activity"/>
    <property type="evidence" value="ECO:0007669"/>
    <property type="project" value="UniProtKB-UniRule"/>
</dbReference>
<protein>
    <recommendedName>
        <fullName evidence="14">Disulfide bond formation protein B</fullName>
    </recommendedName>
    <alternativeName>
        <fullName evidence="14">Disulfide oxidoreductase</fullName>
    </alternativeName>
</protein>
<reference evidence="17" key="1">
    <citation type="submission" date="2017-01" db="EMBL/GenBank/DDBJ databases">
        <authorList>
            <person name="Varghese N."/>
            <person name="Submissions S."/>
        </authorList>
    </citation>
    <scope>NUCLEOTIDE SEQUENCE [LARGE SCALE GENOMIC DNA]</scope>
    <source>
        <strain evidence="17">DSM 21768</strain>
    </source>
</reference>
<feature type="topological domain" description="Cytoplasmic" evidence="14">
    <location>
        <begin position="1"/>
        <end position="9"/>
    </location>
</feature>
<evidence type="ECO:0000256" key="5">
    <source>
        <dbReference type="ARBA" id="ARBA00022519"/>
    </source>
</evidence>